<name>A0ACC1HF69_9FUNG</name>
<accession>A0ACC1HF69</accession>
<comment type="caution">
    <text evidence="1">The sequence shown here is derived from an EMBL/GenBank/DDBJ whole genome shotgun (WGS) entry which is preliminary data.</text>
</comment>
<reference evidence="1" key="1">
    <citation type="submission" date="2022-06" db="EMBL/GenBank/DDBJ databases">
        <title>Phylogenomic reconstructions and comparative analyses of Kickxellomycotina fungi.</title>
        <authorList>
            <person name="Reynolds N.K."/>
            <person name="Stajich J.E."/>
            <person name="Barry K."/>
            <person name="Grigoriev I.V."/>
            <person name="Crous P."/>
            <person name="Smith M.E."/>
        </authorList>
    </citation>
    <scope>NUCLEOTIDE SEQUENCE</scope>
    <source>
        <strain evidence="1">RSA 2271</strain>
    </source>
</reference>
<evidence type="ECO:0000313" key="2">
    <source>
        <dbReference type="Proteomes" id="UP001145114"/>
    </source>
</evidence>
<dbReference type="EMBL" id="JAMZIH010006471">
    <property type="protein sequence ID" value="KAJ1673887.1"/>
    <property type="molecule type" value="Genomic_DNA"/>
</dbReference>
<proteinExistence type="predicted"/>
<keyword evidence="2" id="KW-1185">Reference proteome</keyword>
<gene>
    <name evidence="1" type="ORF">EV182_004375</name>
</gene>
<organism evidence="1 2">
    <name type="scientific">Spiromyces aspiralis</name>
    <dbReference type="NCBI Taxonomy" id="68401"/>
    <lineage>
        <taxon>Eukaryota</taxon>
        <taxon>Fungi</taxon>
        <taxon>Fungi incertae sedis</taxon>
        <taxon>Zoopagomycota</taxon>
        <taxon>Kickxellomycotina</taxon>
        <taxon>Kickxellomycetes</taxon>
        <taxon>Kickxellales</taxon>
        <taxon>Kickxellaceae</taxon>
        <taxon>Spiromyces</taxon>
    </lineage>
</organism>
<protein>
    <submittedName>
        <fullName evidence="1">Uncharacterized protein</fullName>
    </submittedName>
</protein>
<evidence type="ECO:0000313" key="1">
    <source>
        <dbReference type="EMBL" id="KAJ1673887.1"/>
    </source>
</evidence>
<dbReference type="Proteomes" id="UP001145114">
    <property type="component" value="Unassembled WGS sequence"/>
</dbReference>
<sequence>MLSSIRSRLAAGSKLGLRAFHSRDERDIAITIVGEKTIEGFREEHNIMGAMIDAERPGPELSQFTHRFQPKQIYKPSDFDENYRQRTLEVNEKKGKHAKDPFRRFNINPLDEYKNVALLSNYVTEMGRIKPKHMTGLSAKSQRKIAKAIRRARAFGEFFGSYAQLRRGQQGNLG</sequence>